<comment type="caution">
    <text evidence="2">The sequence shown here is derived from an EMBL/GenBank/DDBJ whole genome shotgun (WGS) entry which is preliminary data.</text>
</comment>
<dbReference type="AlphaFoldDB" id="A0A8X6SDS6"/>
<feature type="compositionally biased region" description="Low complexity" evidence="1">
    <location>
        <begin position="170"/>
        <end position="181"/>
    </location>
</feature>
<protein>
    <recommendedName>
        <fullName evidence="4">Retrotransposon gag domain-containing protein</fullName>
    </recommendedName>
</protein>
<feature type="region of interest" description="Disordered" evidence="1">
    <location>
        <begin position="126"/>
        <end position="232"/>
    </location>
</feature>
<organism evidence="2 3">
    <name type="scientific">Trichonephila clavipes</name>
    <name type="common">Golden silk orbweaver</name>
    <name type="synonym">Nephila clavipes</name>
    <dbReference type="NCBI Taxonomy" id="2585209"/>
    <lineage>
        <taxon>Eukaryota</taxon>
        <taxon>Metazoa</taxon>
        <taxon>Ecdysozoa</taxon>
        <taxon>Arthropoda</taxon>
        <taxon>Chelicerata</taxon>
        <taxon>Arachnida</taxon>
        <taxon>Araneae</taxon>
        <taxon>Araneomorphae</taxon>
        <taxon>Entelegynae</taxon>
        <taxon>Araneoidea</taxon>
        <taxon>Nephilidae</taxon>
        <taxon>Trichonephila</taxon>
    </lineage>
</organism>
<gene>
    <name evidence="2" type="primary">NCL1_59947</name>
    <name evidence="2" type="ORF">TNCV_4975321</name>
</gene>
<reference evidence="2" key="1">
    <citation type="submission" date="2020-08" db="EMBL/GenBank/DDBJ databases">
        <title>Multicomponent nature underlies the extraordinary mechanical properties of spider dragline silk.</title>
        <authorList>
            <person name="Kono N."/>
            <person name="Nakamura H."/>
            <person name="Mori M."/>
            <person name="Yoshida Y."/>
            <person name="Ohtoshi R."/>
            <person name="Malay A.D."/>
            <person name="Moran D.A.P."/>
            <person name="Tomita M."/>
            <person name="Numata K."/>
            <person name="Arakawa K."/>
        </authorList>
    </citation>
    <scope>NUCLEOTIDE SEQUENCE</scope>
</reference>
<keyword evidence="3" id="KW-1185">Reference proteome</keyword>
<evidence type="ECO:0000313" key="3">
    <source>
        <dbReference type="Proteomes" id="UP000887159"/>
    </source>
</evidence>
<sequence length="278" mass="32566">MGRALDWYQIFGSTLVQNTTTDFAQLKAALPKAFPAIQNKKELETRFYASQQRQNQEPTDFVYDLIKLHKNLELGMSEKAIVDHFFVRLEPQVQDYVEVCNPQTAIQLLEVLAKFEGRYSCKATWGSRNSNNEEGRGRNERRMSNVGNNRGNWRNSEVVHRPNNGRYDYRGSNQNNRQGNQWFESRNRFQNDDRRFNDRGYQFRNRGQNDDFSRGDQRNRGSSENFSRGSRKQMGCLNVLKVNDINPPIGQHGFFRPTREASKTDHTEFFLRPGTHQK</sequence>
<name>A0A8X6SDS6_TRICX</name>
<feature type="compositionally biased region" description="Polar residues" evidence="1">
    <location>
        <begin position="146"/>
        <end position="155"/>
    </location>
</feature>
<proteinExistence type="predicted"/>
<feature type="compositionally biased region" description="Basic and acidic residues" evidence="1">
    <location>
        <begin position="207"/>
        <end position="221"/>
    </location>
</feature>
<feature type="compositionally biased region" description="Basic and acidic residues" evidence="1">
    <location>
        <begin position="131"/>
        <end position="143"/>
    </location>
</feature>
<feature type="compositionally biased region" description="Basic and acidic residues" evidence="1">
    <location>
        <begin position="185"/>
        <end position="198"/>
    </location>
</feature>
<evidence type="ECO:0000313" key="2">
    <source>
        <dbReference type="EMBL" id="GFY12032.1"/>
    </source>
</evidence>
<accession>A0A8X6SDS6</accession>
<dbReference type="EMBL" id="BMAU01021309">
    <property type="protein sequence ID" value="GFY12032.1"/>
    <property type="molecule type" value="Genomic_DNA"/>
</dbReference>
<evidence type="ECO:0008006" key="4">
    <source>
        <dbReference type="Google" id="ProtNLM"/>
    </source>
</evidence>
<evidence type="ECO:0000256" key="1">
    <source>
        <dbReference type="SAM" id="MobiDB-lite"/>
    </source>
</evidence>
<dbReference type="Proteomes" id="UP000887159">
    <property type="component" value="Unassembled WGS sequence"/>
</dbReference>